<dbReference type="EMBL" id="CP061799">
    <property type="protein sequence ID" value="QTA79192.1"/>
    <property type="molecule type" value="Genomic_DNA"/>
</dbReference>
<accession>A0A975B5L4</accession>
<reference evidence="1" key="1">
    <citation type="journal article" date="2021" name="Microb. Physiol.">
        <title>Proteogenomic Insights into the Physiology of Marine, Sulfate-Reducing, Filamentous Desulfonema limicola and Desulfonema magnum.</title>
        <authorList>
            <person name="Schnaars V."/>
            <person name="Wohlbrand L."/>
            <person name="Scheve S."/>
            <person name="Hinrichs C."/>
            <person name="Reinhardt R."/>
            <person name="Rabus R."/>
        </authorList>
    </citation>
    <scope>NUCLEOTIDE SEQUENCE</scope>
    <source>
        <strain evidence="1">5ac10</strain>
    </source>
</reference>
<evidence type="ECO:0000313" key="2">
    <source>
        <dbReference type="Proteomes" id="UP000663720"/>
    </source>
</evidence>
<proteinExistence type="predicted"/>
<protein>
    <submittedName>
        <fullName evidence="1">Uncharacterized protein</fullName>
    </submittedName>
</protein>
<name>A0A975B5L4_9BACT</name>
<keyword evidence="2" id="KW-1185">Reference proteome</keyword>
<sequence length="69" mass="7248">MRGTALGGAAGITAILVHSVGDFNLHIPANALLFTILAAMVAGPLPKTIDNTETAIQNDQNFDKLIYVQ</sequence>
<dbReference type="RefSeq" id="WP_246514882.1">
    <property type="nucleotide sequence ID" value="NZ_CP061799.1"/>
</dbReference>
<gene>
    <name evidence="1" type="ORF">dnl_14460</name>
</gene>
<organism evidence="1 2">
    <name type="scientific">Desulfonema limicola</name>
    <dbReference type="NCBI Taxonomy" id="45656"/>
    <lineage>
        <taxon>Bacteria</taxon>
        <taxon>Pseudomonadati</taxon>
        <taxon>Thermodesulfobacteriota</taxon>
        <taxon>Desulfobacteria</taxon>
        <taxon>Desulfobacterales</taxon>
        <taxon>Desulfococcaceae</taxon>
        <taxon>Desulfonema</taxon>
    </lineage>
</organism>
<dbReference type="KEGG" id="dli:dnl_14460"/>
<evidence type="ECO:0000313" key="1">
    <source>
        <dbReference type="EMBL" id="QTA79192.1"/>
    </source>
</evidence>
<dbReference type="AlphaFoldDB" id="A0A975B5L4"/>
<dbReference type="Proteomes" id="UP000663720">
    <property type="component" value="Chromosome"/>
</dbReference>